<proteinExistence type="predicted"/>
<dbReference type="Gene3D" id="1.25.40.10">
    <property type="entry name" value="Tetratricopeptide repeat domain"/>
    <property type="match status" value="1"/>
</dbReference>
<evidence type="ECO:0000313" key="4">
    <source>
        <dbReference type="EMBL" id="OAY82083.1"/>
    </source>
</evidence>
<organism evidence="4 5">
    <name type="scientific">Ananas comosus</name>
    <name type="common">Pineapple</name>
    <name type="synonym">Ananas ananas</name>
    <dbReference type="NCBI Taxonomy" id="4615"/>
    <lineage>
        <taxon>Eukaryota</taxon>
        <taxon>Viridiplantae</taxon>
        <taxon>Streptophyta</taxon>
        <taxon>Embryophyta</taxon>
        <taxon>Tracheophyta</taxon>
        <taxon>Spermatophyta</taxon>
        <taxon>Magnoliopsida</taxon>
        <taxon>Liliopsida</taxon>
        <taxon>Poales</taxon>
        <taxon>Bromeliaceae</taxon>
        <taxon>Bromelioideae</taxon>
        <taxon>Ananas</taxon>
    </lineage>
</organism>
<comment type="caution">
    <text evidence="4">The sequence shown here is derived from an EMBL/GenBank/DDBJ whole genome shotgun (WGS) entry which is preliminary data.</text>
</comment>
<dbReference type="AlphaFoldDB" id="A0A199VYL0"/>
<dbReference type="Proteomes" id="UP000092600">
    <property type="component" value="Unassembled WGS sequence"/>
</dbReference>
<accession>A0A199VYL0</accession>
<dbReference type="NCBIfam" id="TIGR00756">
    <property type="entry name" value="PPR"/>
    <property type="match status" value="1"/>
</dbReference>
<dbReference type="GO" id="GO:0009451">
    <property type="term" value="P:RNA modification"/>
    <property type="evidence" value="ECO:0007669"/>
    <property type="project" value="InterPro"/>
</dbReference>
<dbReference type="InterPro" id="IPR046960">
    <property type="entry name" value="PPR_At4g14850-like_plant"/>
</dbReference>
<sequence>MPSPTLSAYNYLIAGYFREGSVEELLLLVRKLVFSNQKPDGFALSMVLKLSATSVHAHIVKSAFEHDDVLFSALIDSYVKNGKIFIPSVEELRMDGKSSITWKQRILNEAYGFIKGIPEKPNSDVWGALLGAARLHGDVEMANIAAKEVFESTYMAFSNTLAEAGKWEEGLQKILVAAGLGRITGYVRFVGAN</sequence>
<reference evidence="4 5" key="1">
    <citation type="journal article" date="2016" name="DNA Res.">
        <title>The draft genome of MD-2 pineapple using hybrid error correction of long reads.</title>
        <authorList>
            <person name="Redwan R.M."/>
            <person name="Saidin A."/>
            <person name="Kumar S.V."/>
        </authorList>
    </citation>
    <scope>NUCLEOTIDE SEQUENCE [LARGE SCALE GENOMIC DNA]</scope>
    <source>
        <strain evidence="5">cv. MD2</strain>
        <tissue evidence="4">Leaf</tissue>
    </source>
</reference>
<dbReference type="EMBL" id="LSRQ01000554">
    <property type="protein sequence ID" value="OAY82083.1"/>
    <property type="molecule type" value="Genomic_DNA"/>
</dbReference>
<evidence type="ECO:0000256" key="3">
    <source>
        <dbReference type="PROSITE-ProRule" id="PRU00708"/>
    </source>
</evidence>
<dbReference type="InterPro" id="IPR011990">
    <property type="entry name" value="TPR-like_helical_dom_sf"/>
</dbReference>
<keyword evidence="1" id="KW-0677">Repeat</keyword>
<dbReference type="GO" id="GO:0003723">
    <property type="term" value="F:RNA binding"/>
    <property type="evidence" value="ECO:0007669"/>
    <property type="project" value="InterPro"/>
</dbReference>
<dbReference type="PANTHER" id="PTHR47926">
    <property type="entry name" value="PENTATRICOPEPTIDE REPEAT-CONTAINING PROTEIN"/>
    <property type="match status" value="1"/>
</dbReference>
<dbReference type="Pfam" id="PF01535">
    <property type="entry name" value="PPR"/>
    <property type="match status" value="2"/>
</dbReference>
<name>A0A199VYL0_ANACO</name>
<protein>
    <submittedName>
        <fullName evidence="4">Pentatricopeptide repeat-containing protein, mitochondrial</fullName>
    </submittedName>
</protein>
<dbReference type="InterPro" id="IPR002885">
    <property type="entry name" value="PPR_rpt"/>
</dbReference>
<evidence type="ECO:0000313" key="5">
    <source>
        <dbReference type="Proteomes" id="UP000092600"/>
    </source>
</evidence>
<evidence type="ECO:0000256" key="1">
    <source>
        <dbReference type="ARBA" id="ARBA00022737"/>
    </source>
</evidence>
<dbReference type="PROSITE" id="PS51375">
    <property type="entry name" value="PPR"/>
    <property type="match status" value="1"/>
</dbReference>
<dbReference type="PANTHER" id="PTHR47926:SF535">
    <property type="entry name" value="PENTACOTRIPEPTIDE-REPEAT REGION OF PRORP DOMAIN-CONTAINING PROTEIN"/>
    <property type="match status" value="1"/>
</dbReference>
<evidence type="ECO:0000256" key="2">
    <source>
        <dbReference type="ARBA" id="ARBA00022946"/>
    </source>
</evidence>
<gene>
    <name evidence="4" type="ORF">ACMD2_05262</name>
</gene>
<keyword evidence="2" id="KW-0809">Transit peptide</keyword>
<feature type="repeat" description="PPR" evidence="3">
    <location>
        <begin position="5"/>
        <end position="39"/>
    </location>
</feature>